<sequence>MAVSSDGDIKPQPWPYARQAFVPLLLSFVYVPHILSNPLSAMGPALHDFLLLVSFVFSLFSFVASVPTSTVHAGSSATSTVAPTPVASAFVPTEITHGDFNTSGMSYSFATQLPSVPPHPTPTFFVRQLDNSTVIQQSSTATSSTPSVVVFFMDGADTLSSRVVVSIIVVSMIFIACYVSLCCLWRCNRRPPPQSLPPLSPAPRRRSRIPSLRVVIGVTRTAMDTWRSPTATVASGQRLSSVSDATLTPGSGNRPSTENTKYSIEQGPNRASGSQLGADEIEMPPLTPPPAVLSRPRL</sequence>
<feature type="region of interest" description="Disordered" evidence="1">
    <location>
        <begin position="234"/>
        <end position="298"/>
    </location>
</feature>
<organism evidence="3 4">
    <name type="scientific">Mycena sanguinolenta</name>
    <dbReference type="NCBI Taxonomy" id="230812"/>
    <lineage>
        <taxon>Eukaryota</taxon>
        <taxon>Fungi</taxon>
        <taxon>Dikarya</taxon>
        <taxon>Basidiomycota</taxon>
        <taxon>Agaricomycotina</taxon>
        <taxon>Agaricomycetes</taxon>
        <taxon>Agaricomycetidae</taxon>
        <taxon>Agaricales</taxon>
        <taxon>Marasmiineae</taxon>
        <taxon>Mycenaceae</taxon>
        <taxon>Mycena</taxon>
    </lineage>
</organism>
<dbReference type="Proteomes" id="UP000623467">
    <property type="component" value="Unassembled WGS sequence"/>
</dbReference>
<dbReference type="OrthoDB" id="10544512at2759"/>
<feature type="transmembrane region" description="Helical" evidence="2">
    <location>
        <begin position="49"/>
        <end position="66"/>
    </location>
</feature>
<dbReference type="AlphaFoldDB" id="A0A8H6YG61"/>
<keyword evidence="4" id="KW-1185">Reference proteome</keyword>
<feature type="compositionally biased region" description="Polar residues" evidence="1">
    <location>
        <begin position="234"/>
        <end position="263"/>
    </location>
</feature>
<dbReference type="EMBL" id="JACAZH010000010">
    <property type="protein sequence ID" value="KAF7357380.1"/>
    <property type="molecule type" value="Genomic_DNA"/>
</dbReference>
<comment type="caution">
    <text evidence="3">The sequence shown here is derived from an EMBL/GenBank/DDBJ whole genome shotgun (WGS) entry which is preliminary data.</text>
</comment>
<evidence type="ECO:0008006" key="5">
    <source>
        <dbReference type="Google" id="ProtNLM"/>
    </source>
</evidence>
<evidence type="ECO:0000313" key="4">
    <source>
        <dbReference type="Proteomes" id="UP000623467"/>
    </source>
</evidence>
<evidence type="ECO:0000256" key="1">
    <source>
        <dbReference type="SAM" id="MobiDB-lite"/>
    </source>
</evidence>
<feature type="transmembrane region" description="Helical" evidence="2">
    <location>
        <begin position="163"/>
        <end position="185"/>
    </location>
</feature>
<name>A0A8H6YG61_9AGAR</name>
<keyword evidence="2" id="KW-0812">Transmembrane</keyword>
<protein>
    <recommendedName>
        <fullName evidence="5">Transmembrane protein</fullName>
    </recommendedName>
</protein>
<keyword evidence="2" id="KW-0472">Membrane</keyword>
<keyword evidence="2" id="KW-1133">Transmembrane helix</keyword>
<proteinExistence type="predicted"/>
<gene>
    <name evidence="3" type="ORF">MSAN_01334000</name>
</gene>
<evidence type="ECO:0000256" key="2">
    <source>
        <dbReference type="SAM" id="Phobius"/>
    </source>
</evidence>
<evidence type="ECO:0000313" key="3">
    <source>
        <dbReference type="EMBL" id="KAF7357380.1"/>
    </source>
</evidence>
<feature type="transmembrane region" description="Helical" evidence="2">
    <location>
        <begin position="20"/>
        <end position="37"/>
    </location>
</feature>
<reference evidence="3" key="1">
    <citation type="submission" date="2020-05" db="EMBL/GenBank/DDBJ databases">
        <title>Mycena genomes resolve the evolution of fungal bioluminescence.</title>
        <authorList>
            <person name="Tsai I.J."/>
        </authorList>
    </citation>
    <scope>NUCLEOTIDE SEQUENCE</scope>
    <source>
        <strain evidence="3">160909Yilan</strain>
    </source>
</reference>
<accession>A0A8H6YG61</accession>